<evidence type="ECO:0000256" key="3">
    <source>
        <dbReference type="PROSITE-ProRule" id="PRU00023"/>
    </source>
</evidence>
<evidence type="ECO:0000256" key="1">
    <source>
        <dbReference type="ARBA" id="ARBA00022737"/>
    </source>
</evidence>
<name>A0AA88HMZ6_ARTSF</name>
<feature type="repeat" description="ANK" evidence="3">
    <location>
        <begin position="798"/>
        <end position="830"/>
    </location>
</feature>
<evidence type="ECO:0000313" key="6">
    <source>
        <dbReference type="Proteomes" id="UP001187531"/>
    </source>
</evidence>
<feature type="compositionally biased region" description="Low complexity" evidence="4">
    <location>
        <begin position="119"/>
        <end position="131"/>
    </location>
</feature>
<feature type="repeat" description="ANK" evidence="3">
    <location>
        <begin position="765"/>
        <end position="797"/>
    </location>
</feature>
<feature type="repeat" description="ANK" evidence="3">
    <location>
        <begin position="868"/>
        <end position="916"/>
    </location>
</feature>
<feature type="repeat" description="ANK" evidence="3">
    <location>
        <begin position="440"/>
        <end position="464"/>
    </location>
</feature>
<feature type="repeat" description="ANK" evidence="3">
    <location>
        <begin position="542"/>
        <end position="582"/>
    </location>
</feature>
<feature type="repeat" description="ANK" evidence="3">
    <location>
        <begin position="587"/>
        <end position="615"/>
    </location>
</feature>
<dbReference type="Pfam" id="PF13637">
    <property type="entry name" value="Ank_4"/>
    <property type="match status" value="2"/>
</dbReference>
<dbReference type="PROSITE" id="PS50088">
    <property type="entry name" value="ANK_REPEAT"/>
    <property type="match status" value="16"/>
</dbReference>
<dbReference type="PANTHER" id="PTHR24161:SF85">
    <property type="entry name" value="PALMITOYLTRANSFERASE HIP14"/>
    <property type="match status" value="1"/>
</dbReference>
<proteinExistence type="predicted"/>
<dbReference type="InterPro" id="IPR002110">
    <property type="entry name" value="Ankyrin_rpt"/>
</dbReference>
<keyword evidence="6" id="KW-1185">Reference proteome</keyword>
<feature type="compositionally biased region" description="Basic and acidic residues" evidence="4">
    <location>
        <begin position="151"/>
        <end position="162"/>
    </location>
</feature>
<dbReference type="Gene3D" id="1.25.40.20">
    <property type="entry name" value="Ankyrin repeat-containing domain"/>
    <property type="match status" value="7"/>
</dbReference>
<keyword evidence="1" id="KW-0677">Repeat</keyword>
<dbReference type="Proteomes" id="UP001187531">
    <property type="component" value="Unassembled WGS sequence"/>
</dbReference>
<protein>
    <submittedName>
        <fullName evidence="5">Uncharacterized protein</fullName>
    </submittedName>
</protein>
<dbReference type="EMBL" id="JAVRJZ010000017">
    <property type="protein sequence ID" value="KAK2710004.1"/>
    <property type="molecule type" value="Genomic_DNA"/>
</dbReference>
<dbReference type="AlphaFoldDB" id="A0AA88HMZ6"/>
<dbReference type="InterPro" id="IPR036770">
    <property type="entry name" value="Ankyrin_rpt-contain_sf"/>
</dbReference>
<feature type="repeat" description="ANK" evidence="3">
    <location>
        <begin position="835"/>
        <end position="867"/>
    </location>
</feature>
<gene>
    <name evidence="5" type="ORF">QYM36_013621</name>
</gene>
<sequence length="1038" mass="116381">MTVDAKQMKTWNRSFGDTSTSIPVEAESISTRLKSRKSHLEKKISHSLRKAVNLRKKKTRDKDSENSRVSMAACISTGLHEEQGAYISKIKGPGKRFEQTSDVSYKAAISKQRKNHDLSLPNSSGSSSHNNAEIISTQLRDKPSVSVSKLEVSRKRPFKEMSDQTTKAENPKQRKTSDLNFENVRIEKTSDLNFKNVSRSLTIKTECSFAELPDKSDKCNYKIKLSRKSEPSRKRDFEVMKNPGSKAVNKKKRKICNLSFQNSSAFVPVKAKCISVRLLGKCSCEIESSKKSCGRAPLHEAAAEGKLDMCQLLLSKGADIDTLDNKSYTPLHWATKKGQISVAKYLLKKGANLHLESKNLEDCGQTPLHFAAAQGNLGMCQLLLSKGAFIHDFDNKSFTPLHLAVKEEKIFETRKKGEEKQKIVKLFLSRGASDAILDKYGLTPLHYAAKRSNLDIFQLLYSKNFRYLKSCFTFTSLHWAAKEGQIPLATYLIEKGANINLKTCNERDSGRTPLHFAASKGKFDMCRLLVSKGALIDALDFEGRTPLHLAVRENLKKIKAGDKLETVKLLLSRGASTDILDNLRCAPLHYAVIDNKLDCCQLLVSKGAQIDISDDYTRMTPLHLALRGRGLVSIASYLLEKGANINLKYRFIRYECKYTPLHFAVEKFNLDVCQFLLSKGAHVDALDDERSTPLHLALKTPGASRNIVEIVELLLSKGAHVDALDNKRRTPLIWAAYNPWLRRDNVKIVELLLSKGASIHASDCIGFTPLHYAAMNDNLHICVLLVSEGAHINALDNIKFTPLHWAVENGKISAVNYLLEKSADINLKTCNERDSGGTPLHFAAGQGRLEMCRFLVSKGALINALDVKRRTPLHCAVKKNCAVKRYWGLVPSKTEDKMEIVKLLLSRGATVNALDEDGLTPLAIALSEKNFAVAEYLLEKKSTHHSNKKDEYRALLEDQIKKCTTDEEATMKLYSRVCNLAFNENDSLKSICRHVIVNNKCHVSLSDCFERFDIPPCLKKFLTFEEELQLCFKKSPLK</sequence>
<dbReference type="PANTHER" id="PTHR24161">
    <property type="entry name" value="ANK_REP_REGION DOMAIN-CONTAINING PROTEIN-RELATED"/>
    <property type="match status" value="1"/>
</dbReference>
<dbReference type="SUPFAM" id="SSF48403">
    <property type="entry name" value="Ankyrin repeat"/>
    <property type="match status" value="2"/>
</dbReference>
<feature type="repeat" description="ANK" evidence="3">
    <location>
        <begin position="727"/>
        <end position="764"/>
    </location>
</feature>
<feature type="repeat" description="ANK" evidence="3">
    <location>
        <begin position="363"/>
        <end position="395"/>
    </location>
</feature>
<comment type="caution">
    <text evidence="5">The sequence shown here is derived from an EMBL/GenBank/DDBJ whole genome shotgun (WGS) entry which is preliminary data.</text>
</comment>
<feature type="repeat" description="ANK" evidence="3">
    <location>
        <begin position="293"/>
        <end position="325"/>
    </location>
</feature>
<keyword evidence="2 3" id="KW-0040">ANK repeat</keyword>
<feature type="repeat" description="ANK" evidence="3">
    <location>
        <begin position="617"/>
        <end position="650"/>
    </location>
</feature>
<feature type="repeat" description="ANK" evidence="3">
    <location>
        <begin position="689"/>
        <end position="726"/>
    </location>
</feature>
<feature type="repeat" description="ANK" evidence="3">
    <location>
        <begin position="326"/>
        <end position="358"/>
    </location>
</feature>
<feature type="repeat" description="ANK" evidence="3">
    <location>
        <begin position="656"/>
        <end position="688"/>
    </location>
</feature>
<feature type="repeat" description="ANK" evidence="3">
    <location>
        <begin position="472"/>
        <end position="504"/>
    </location>
</feature>
<evidence type="ECO:0000313" key="5">
    <source>
        <dbReference type="EMBL" id="KAK2710004.1"/>
    </source>
</evidence>
<feature type="region of interest" description="Disordered" evidence="4">
    <location>
        <begin position="109"/>
        <end position="180"/>
    </location>
</feature>
<feature type="repeat" description="ANK" evidence="3">
    <location>
        <begin position="509"/>
        <end position="541"/>
    </location>
</feature>
<evidence type="ECO:0000256" key="2">
    <source>
        <dbReference type="ARBA" id="ARBA00023043"/>
    </source>
</evidence>
<dbReference type="PROSITE" id="PS50297">
    <property type="entry name" value="ANK_REP_REGION"/>
    <property type="match status" value="14"/>
</dbReference>
<evidence type="ECO:0000256" key="4">
    <source>
        <dbReference type="SAM" id="MobiDB-lite"/>
    </source>
</evidence>
<dbReference type="SMART" id="SM00248">
    <property type="entry name" value="ANK"/>
    <property type="match status" value="18"/>
</dbReference>
<dbReference type="Pfam" id="PF12796">
    <property type="entry name" value="Ank_2"/>
    <property type="match status" value="7"/>
</dbReference>
<dbReference type="PRINTS" id="PR01415">
    <property type="entry name" value="ANKYRIN"/>
</dbReference>
<organism evidence="5 6">
    <name type="scientific">Artemia franciscana</name>
    <name type="common">Brine shrimp</name>
    <name type="synonym">Artemia sanfranciscana</name>
    <dbReference type="NCBI Taxonomy" id="6661"/>
    <lineage>
        <taxon>Eukaryota</taxon>
        <taxon>Metazoa</taxon>
        <taxon>Ecdysozoa</taxon>
        <taxon>Arthropoda</taxon>
        <taxon>Crustacea</taxon>
        <taxon>Branchiopoda</taxon>
        <taxon>Anostraca</taxon>
        <taxon>Artemiidae</taxon>
        <taxon>Artemia</taxon>
    </lineage>
</organism>
<accession>A0AA88HMZ6</accession>
<reference evidence="5" key="1">
    <citation type="submission" date="2023-07" db="EMBL/GenBank/DDBJ databases">
        <title>Chromosome-level genome assembly of Artemia franciscana.</title>
        <authorList>
            <person name="Jo E."/>
        </authorList>
    </citation>
    <scope>NUCLEOTIDE SEQUENCE</scope>
    <source>
        <tissue evidence="5">Whole body</tissue>
    </source>
</reference>